<accession>R1CRR0</accession>
<dbReference type="EMBL" id="ARZA01000065">
    <property type="protein sequence ID" value="EOD01361.1"/>
    <property type="molecule type" value="Genomic_DNA"/>
</dbReference>
<dbReference type="PANTHER" id="PTHR34606:SF16">
    <property type="entry name" value="BON DOMAIN-CONTAINING PROTEIN"/>
    <property type="match status" value="1"/>
</dbReference>
<dbReference type="Proteomes" id="UP000013378">
    <property type="component" value="Unassembled WGS sequence"/>
</dbReference>
<reference evidence="2 3" key="1">
    <citation type="journal article" date="2015" name="Geomicrobiol. J.">
        <title>Caldisalinibacter kiritimatiensis gen. nov., sp. nov., a moderately thermohalophilic thiosulfate-reducing bacterium from a hypersaline microbial mat.</title>
        <authorList>
            <person name="Ben Hania W."/>
            <person name="Joseph M."/>
            <person name="Fiebig A."/>
            <person name="Bunk B."/>
            <person name="Klenk H.-P."/>
            <person name="Fardeau M.-L."/>
            <person name="Spring S."/>
        </authorList>
    </citation>
    <scope>NUCLEOTIDE SEQUENCE [LARGE SCALE GENOMIC DNA]</scope>
    <source>
        <strain evidence="2 3">L21-TH-D2</strain>
    </source>
</reference>
<dbReference type="InterPro" id="IPR051686">
    <property type="entry name" value="Lipoprotein_DolP"/>
</dbReference>
<evidence type="ECO:0000313" key="3">
    <source>
        <dbReference type="Proteomes" id="UP000013378"/>
    </source>
</evidence>
<dbReference type="eggNOG" id="COG2823">
    <property type="taxonomic scope" value="Bacteria"/>
</dbReference>
<evidence type="ECO:0000259" key="1">
    <source>
        <dbReference type="PROSITE" id="PS50914"/>
    </source>
</evidence>
<dbReference type="OrthoDB" id="1952369at2"/>
<dbReference type="PANTHER" id="PTHR34606">
    <property type="entry name" value="BON DOMAIN-CONTAINING PROTEIN"/>
    <property type="match status" value="1"/>
</dbReference>
<sequence>MNKKDMNISPVNAVKDDLVTEQIKSILDARMEASAMDINVTTRNGVVELSGLVDVLAEKKYAGAVARSIDGVRKVENNITISMDSNITDKHIEKEVINRLNQTGDDSNLTSVGVKVNDGVVNLIGHVDTLKTAHTAMNLASQIRGVKDVVNNTNILNAEEYDDVSLHNRVRDQISASNLSSKDIDIEVKNNRVTLKGYVNNRRESELAKELTMGIEGVKKVHNRLRVRK</sequence>
<dbReference type="SMART" id="SM00749">
    <property type="entry name" value="BON"/>
    <property type="match status" value="2"/>
</dbReference>
<comment type="caution">
    <text evidence="2">The sequence shown here is derived from an EMBL/GenBank/DDBJ whole genome shotgun (WGS) entry which is preliminary data.</text>
</comment>
<dbReference type="AlphaFoldDB" id="R1CRR0"/>
<dbReference type="Gene3D" id="3.30.1340.30">
    <property type="match status" value="3"/>
</dbReference>
<organism evidence="2 3">
    <name type="scientific">Caldisalinibacter kiritimatiensis</name>
    <dbReference type="NCBI Taxonomy" id="1304284"/>
    <lineage>
        <taxon>Bacteria</taxon>
        <taxon>Bacillati</taxon>
        <taxon>Bacillota</taxon>
        <taxon>Tissierellia</taxon>
        <taxon>Tissierellales</taxon>
        <taxon>Thermohalobacteraceae</taxon>
        <taxon>Caldisalinibacter</taxon>
    </lineage>
</organism>
<dbReference type="PROSITE" id="PS50914">
    <property type="entry name" value="BON"/>
    <property type="match status" value="3"/>
</dbReference>
<proteinExistence type="predicted"/>
<feature type="domain" description="BON" evidence="1">
    <location>
        <begin position="15"/>
        <end position="83"/>
    </location>
</feature>
<dbReference type="InterPro" id="IPR007055">
    <property type="entry name" value="BON_dom"/>
</dbReference>
<keyword evidence="3" id="KW-1185">Reference proteome</keyword>
<dbReference type="STRING" id="1304284.L21TH_0582"/>
<feature type="domain" description="BON" evidence="1">
    <location>
        <begin position="88"/>
        <end position="157"/>
    </location>
</feature>
<gene>
    <name evidence="2" type="ORF">L21TH_0582</name>
</gene>
<evidence type="ECO:0000313" key="2">
    <source>
        <dbReference type="EMBL" id="EOD01361.1"/>
    </source>
</evidence>
<protein>
    <submittedName>
        <fullName evidence="2">Transport-associated protein</fullName>
    </submittedName>
</protein>
<name>R1CRR0_9FIRM</name>
<dbReference type="Pfam" id="PF04972">
    <property type="entry name" value="BON"/>
    <property type="match status" value="3"/>
</dbReference>
<feature type="domain" description="BON" evidence="1">
    <location>
        <begin position="162"/>
        <end position="229"/>
    </location>
</feature>
<dbReference type="InterPro" id="IPR014004">
    <property type="entry name" value="Transpt-assoc_nodulatn_dom_bac"/>
</dbReference>
<dbReference type="RefSeq" id="WP_006308499.1">
    <property type="nucleotide sequence ID" value="NZ_ARZA01000065.1"/>
</dbReference>